<proteinExistence type="inferred from homology"/>
<comment type="subcellular location">
    <subcellularLocation>
        <location evidence="1 11">Cytoplasm</location>
    </subcellularLocation>
</comment>
<dbReference type="HAMAP" id="MF_01013">
    <property type="entry name" value="HisF"/>
    <property type="match status" value="1"/>
</dbReference>
<dbReference type="InterPro" id="IPR004651">
    <property type="entry name" value="HisF"/>
</dbReference>
<evidence type="ECO:0000256" key="10">
    <source>
        <dbReference type="ARBA" id="ARBA00047838"/>
    </source>
</evidence>
<keyword evidence="6 11" id="KW-0028">Amino-acid biosynthesis</keyword>
<gene>
    <name evidence="11" type="primary">hisF</name>
    <name evidence="13" type="ORF">JOD01_003087</name>
</gene>
<protein>
    <recommendedName>
        <fullName evidence="11">Imidazole glycerol phosphate synthase subunit HisF</fullName>
        <ecNumber evidence="11">4.3.2.10</ecNumber>
    </recommendedName>
    <alternativeName>
        <fullName evidence="11">IGP synthase cyclase subunit</fullName>
    </alternativeName>
    <alternativeName>
        <fullName evidence="11">IGP synthase subunit HisF</fullName>
    </alternativeName>
    <alternativeName>
        <fullName evidence="11">ImGP synthase subunit HisF</fullName>
        <shortName evidence="11">IGPS subunit HisF</shortName>
    </alternativeName>
</protein>
<dbReference type="RefSeq" id="WP_204519148.1">
    <property type="nucleotide sequence ID" value="NZ_BAABIN010000019.1"/>
</dbReference>
<feature type="active site" evidence="11">
    <location>
        <position position="11"/>
    </location>
</feature>
<dbReference type="SUPFAM" id="SSF51366">
    <property type="entry name" value="Ribulose-phoshate binding barrel"/>
    <property type="match status" value="1"/>
</dbReference>
<evidence type="ECO:0000313" key="13">
    <source>
        <dbReference type="EMBL" id="MBM7591436.1"/>
    </source>
</evidence>
<evidence type="ECO:0000256" key="4">
    <source>
        <dbReference type="ARBA" id="ARBA00011152"/>
    </source>
</evidence>
<evidence type="ECO:0000256" key="2">
    <source>
        <dbReference type="ARBA" id="ARBA00005091"/>
    </source>
</evidence>
<comment type="caution">
    <text evidence="13">The sequence shown here is derived from an EMBL/GenBank/DDBJ whole genome shotgun (WGS) entry which is preliminary data.</text>
</comment>
<comment type="pathway">
    <text evidence="2 11">Amino-acid biosynthesis; L-histidine biosynthesis; L-histidine from 5-phospho-alpha-D-ribose 1-diphosphate: step 5/9.</text>
</comment>
<feature type="active site" evidence="11">
    <location>
        <position position="130"/>
    </location>
</feature>
<evidence type="ECO:0000256" key="7">
    <source>
        <dbReference type="ARBA" id="ARBA00023102"/>
    </source>
</evidence>
<evidence type="ECO:0000313" key="14">
    <source>
        <dbReference type="Proteomes" id="UP000717624"/>
    </source>
</evidence>
<dbReference type="CDD" id="cd04731">
    <property type="entry name" value="HisF"/>
    <property type="match status" value="1"/>
</dbReference>
<dbReference type="Gene3D" id="3.20.20.70">
    <property type="entry name" value="Aldolase class I"/>
    <property type="match status" value="1"/>
</dbReference>
<accession>A0A939BW49</accession>
<dbReference type="Proteomes" id="UP000717624">
    <property type="component" value="Unassembled WGS sequence"/>
</dbReference>
<dbReference type="InterPro" id="IPR006062">
    <property type="entry name" value="His_biosynth"/>
</dbReference>
<dbReference type="PANTHER" id="PTHR21235">
    <property type="entry name" value="IMIDAZOLE GLYCEROL PHOSPHATE SYNTHASE SUBUNIT HISF/H IGP SYNTHASE SUBUNIT HISF/H"/>
    <property type="match status" value="1"/>
</dbReference>
<name>A0A939BW49_9BACL</name>
<comment type="catalytic activity">
    <reaction evidence="10 11">
        <text>5-[(5-phospho-1-deoxy-D-ribulos-1-ylimino)methylamino]-1-(5-phospho-beta-D-ribosyl)imidazole-4-carboxamide + L-glutamine = D-erythro-1-(imidazol-4-yl)glycerol 3-phosphate + 5-amino-1-(5-phospho-beta-D-ribosyl)imidazole-4-carboxamide + L-glutamate + H(+)</text>
        <dbReference type="Rhea" id="RHEA:24793"/>
        <dbReference type="ChEBI" id="CHEBI:15378"/>
        <dbReference type="ChEBI" id="CHEBI:29985"/>
        <dbReference type="ChEBI" id="CHEBI:58278"/>
        <dbReference type="ChEBI" id="CHEBI:58359"/>
        <dbReference type="ChEBI" id="CHEBI:58475"/>
        <dbReference type="ChEBI" id="CHEBI:58525"/>
        <dbReference type="EC" id="4.3.2.10"/>
    </reaction>
</comment>
<evidence type="ECO:0000256" key="3">
    <source>
        <dbReference type="ARBA" id="ARBA00009667"/>
    </source>
</evidence>
<dbReference type="GO" id="GO:0005737">
    <property type="term" value="C:cytoplasm"/>
    <property type="evidence" value="ECO:0007669"/>
    <property type="project" value="UniProtKB-SubCell"/>
</dbReference>
<dbReference type="AlphaFoldDB" id="A0A939BW49"/>
<keyword evidence="14" id="KW-1185">Reference proteome</keyword>
<comment type="subunit">
    <text evidence="4 11">Heterodimer of HisH and HisF.</text>
</comment>
<dbReference type="InterPro" id="IPR011060">
    <property type="entry name" value="RibuloseP-bd_barrel"/>
</dbReference>
<evidence type="ECO:0000256" key="9">
    <source>
        <dbReference type="ARBA" id="ARBA00025475"/>
    </source>
</evidence>
<evidence type="ECO:0000256" key="12">
    <source>
        <dbReference type="RuleBase" id="RU003657"/>
    </source>
</evidence>
<dbReference type="FunFam" id="3.20.20.70:FF:000006">
    <property type="entry name" value="Imidazole glycerol phosphate synthase subunit HisF"/>
    <property type="match status" value="1"/>
</dbReference>
<evidence type="ECO:0000256" key="5">
    <source>
        <dbReference type="ARBA" id="ARBA00022490"/>
    </source>
</evidence>
<dbReference type="PANTHER" id="PTHR21235:SF2">
    <property type="entry name" value="IMIDAZOLE GLYCEROL PHOSPHATE SYNTHASE HISHF"/>
    <property type="match status" value="1"/>
</dbReference>
<dbReference type="GO" id="GO:0000105">
    <property type="term" value="P:L-histidine biosynthetic process"/>
    <property type="evidence" value="ECO:0007669"/>
    <property type="project" value="UniProtKB-UniRule"/>
</dbReference>
<dbReference type="Pfam" id="PF00977">
    <property type="entry name" value="His_biosynth"/>
    <property type="match status" value="1"/>
</dbReference>
<comment type="similarity">
    <text evidence="3 11 12">Belongs to the HisA/HisF family.</text>
</comment>
<evidence type="ECO:0000256" key="11">
    <source>
        <dbReference type="HAMAP-Rule" id="MF_01013"/>
    </source>
</evidence>
<comment type="function">
    <text evidence="9 11">IGPS catalyzes the conversion of PRFAR and glutamine to IGP, AICAR and glutamate. The HisF subunit catalyzes the cyclization activity that produces IGP and AICAR from PRFAR using the ammonia provided by the HisH subunit.</text>
</comment>
<dbReference type="InterPro" id="IPR013785">
    <property type="entry name" value="Aldolase_TIM"/>
</dbReference>
<evidence type="ECO:0000256" key="1">
    <source>
        <dbReference type="ARBA" id="ARBA00004496"/>
    </source>
</evidence>
<dbReference type="EMBL" id="JAFBEB010000012">
    <property type="protein sequence ID" value="MBM7591436.1"/>
    <property type="molecule type" value="Genomic_DNA"/>
</dbReference>
<evidence type="ECO:0000256" key="8">
    <source>
        <dbReference type="ARBA" id="ARBA00023239"/>
    </source>
</evidence>
<dbReference type="NCBIfam" id="TIGR00735">
    <property type="entry name" value="hisF"/>
    <property type="match status" value="1"/>
</dbReference>
<keyword evidence="5 11" id="KW-0963">Cytoplasm</keyword>
<evidence type="ECO:0000256" key="6">
    <source>
        <dbReference type="ARBA" id="ARBA00022605"/>
    </source>
</evidence>
<organism evidence="13 14">
    <name type="scientific">Brevibacillus fulvus</name>
    <dbReference type="NCBI Taxonomy" id="1125967"/>
    <lineage>
        <taxon>Bacteria</taxon>
        <taxon>Bacillati</taxon>
        <taxon>Bacillota</taxon>
        <taxon>Bacilli</taxon>
        <taxon>Bacillales</taxon>
        <taxon>Paenibacillaceae</taxon>
        <taxon>Brevibacillus</taxon>
    </lineage>
</organism>
<keyword evidence="7 11" id="KW-0368">Histidine biosynthesis</keyword>
<dbReference type="InterPro" id="IPR050064">
    <property type="entry name" value="IGPS_HisA/HisF"/>
</dbReference>
<keyword evidence="8 11" id="KW-0456">Lyase</keyword>
<reference evidence="13" key="1">
    <citation type="submission" date="2021-01" db="EMBL/GenBank/DDBJ databases">
        <title>Genomic Encyclopedia of Type Strains, Phase IV (KMG-IV): sequencing the most valuable type-strain genomes for metagenomic binning, comparative biology and taxonomic classification.</title>
        <authorList>
            <person name="Goeker M."/>
        </authorList>
    </citation>
    <scope>NUCLEOTIDE SEQUENCE</scope>
    <source>
        <strain evidence="13">DSM 25523</strain>
    </source>
</reference>
<dbReference type="EC" id="4.3.2.10" evidence="11"/>
<dbReference type="GO" id="GO:0000107">
    <property type="term" value="F:imidazoleglycerol-phosphate synthase activity"/>
    <property type="evidence" value="ECO:0007669"/>
    <property type="project" value="UniProtKB-UniRule"/>
</dbReference>
<sequence>MLAKRIIPCLDVKDGRVVKGVQFLGLRDAGDPVELADKYSQEGADELVFLDISASHEGRKTMVEVIERTAAKITIPFTVGGGIISTEDMKRILRAGADKISLNTAAVLRPELISEGASIFGSQCMVVAIDARRVADDKWEVYTHGGRNATGLDVIAWAKRAEQLGAGEILLTSMDDDGEKKGFGLALTKAVSEAVGIPVIASGGAGAVEHFYEVLNEGKADAALAASIFHYEETSIASVKSYLIEKGVVIRP</sequence>
<dbReference type="GO" id="GO:0016829">
    <property type="term" value="F:lyase activity"/>
    <property type="evidence" value="ECO:0007669"/>
    <property type="project" value="UniProtKB-KW"/>
</dbReference>